<dbReference type="InterPro" id="IPR000792">
    <property type="entry name" value="Tscrpt_reg_LuxR_C"/>
</dbReference>
<dbReference type="NCBIfam" id="TIGR02937">
    <property type="entry name" value="sigma70-ECF"/>
    <property type="match status" value="1"/>
</dbReference>
<dbReference type="RefSeq" id="WP_136059991.1">
    <property type="nucleotide sequence ID" value="NZ_CAAHFH010000001.1"/>
</dbReference>
<dbReference type="SUPFAM" id="SSF88946">
    <property type="entry name" value="Sigma2 domain of RNA polymerase sigma factors"/>
    <property type="match status" value="1"/>
</dbReference>
<dbReference type="PANTHER" id="PTHR43133:SF8">
    <property type="entry name" value="RNA POLYMERASE SIGMA FACTOR HI_1459-RELATED"/>
    <property type="match status" value="1"/>
</dbReference>
<dbReference type="InterPro" id="IPR036388">
    <property type="entry name" value="WH-like_DNA-bd_sf"/>
</dbReference>
<dbReference type="Proteomes" id="UP000346198">
    <property type="component" value="Unassembled WGS sequence"/>
</dbReference>
<evidence type="ECO:0000256" key="6">
    <source>
        <dbReference type="ARBA" id="ARBA00023163"/>
    </source>
</evidence>
<reference evidence="9 10" key="1">
    <citation type="submission" date="2019-04" db="EMBL/GenBank/DDBJ databases">
        <authorList>
            <person name="Van Vliet M D."/>
        </authorList>
    </citation>
    <scope>NUCLEOTIDE SEQUENCE [LARGE SCALE GENOMIC DNA]</scope>
    <source>
        <strain evidence="9 10">F21</strain>
    </source>
</reference>
<dbReference type="Gene3D" id="1.10.10.10">
    <property type="entry name" value="Winged helix-like DNA-binding domain superfamily/Winged helix DNA-binding domain"/>
    <property type="match status" value="1"/>
</dbReference>
<keyword evidence="5" id="KW-0238">DNA-binding</keyword>
<evidence type="ECO:0000256" key="3">
    <source>
        <dbReference type="ARBA" id="ARBA00023015"/>
    </source>
</evidence>
<dbReference type="PROSITE" id="PS00622">
    <property type="entry name" value="HTH_LUXR_1"/>
    <property type="match status" value="1"/>
</dbReference>
<evidence type="ECO:0000256" key="4">
    <source>
        <dbReference type="ARBA" id="ARBA00023082"/>
    </source>
</evidence>
<sequence length="199" mass="23981">MDDDYKTRQTLIQRLKENHDEQSWEDFLRIYRPYIRAIIRNMNISENDADDMVQQVMLKVWNKIGEKDEDPTKRFRSWLSAVTSNCVKNYIRKRVLDTERLEKARQDKTRSYLNAIRLPDLDRIAEREWRVHIFNLAMERIDGLFSGKAIQVFRLSIEGMSVEQIASKMELKENSVYRLKNRVKERLAEEIELLREELE</sequence>
<dbReference type="InterPro" id="IPR007627">
    <property type="entry name" value="RNA_pol_sigma70_r2"/>
</dbReference>
<keyword evidence="4" id="KW-0731">Sigma factor</keyword>
<name>A0A6C2UG66_9BACT</name>
<dbReference type="InterPro" id="IPR039425">
    <property type="entry name" value="RNA_pol_sigma-70-like"/>
</dbReference>
<organism evidence="9 10">
    <name type="scientific">Pontiella sulfatireligans</name>
    <dbReference type="NCBI Taxonomy" id="2750658"/>
    <lineage>
        <taxon>Bacteria</taxon>
        <taxon>Pseudomonadati</taxon>
        <taxon>Kiritimatiellota</taxon>
        <taxon>Kiritimatiellia</taxon>
        <taxon>Kiritimatiellales</taxon>
        <taxon>Pontiellaceae</taxon>
        <taxon>Pontiella</taxon>
    </lineage>
</organism>
<comment type="function">
    <text evidence="7">Sigma factors are initiation factors that promote the attachment of RNA polymerase to specific initiation sites and are then released. Sigma-S contributes to the protection against external stress, thus playing a role in cellular fitness and survival.</text>
</comment>
<dbReference type="GO" id="GO:0003677">
    <property type="term" value="F:DNA binding"/>
    <property type="evidence" value="ECO:0007669"/>
    <property type="project" value="UniProtKB-KW"/>
</dbReference>
<evidence type="ECO:0000256" key="5">
    <source>
        <dbReference type="ARBA" id="ARBA00023125"/>
    </source>
</evidence>
<dbReference type="Gene3D" id="1.10.1740.10">
    <property type="match status" value="1"/>
</dbReference>
<evidence type="ECO:0000313" key="10">
    <source>
        <dbReference type="Proteomes" id="UP000346198"/>
    </source>
</evidence>
<dbReference type="AlphaFoldDB" id="A0A6C2UG66"/>
<keyword evidence="10" id="KW-1185">Reference proteome</keyword>
<dbReference type="EMBL" id="CAAHFH010000001">
    <property type="protein sequence ID" value="VGO18517.1"/>
    <property type="molecule type" value="Genomic_DNA"/>
</dbReference>
<dbReference type="InterPro" id="IPR016032">
    <property type="entry name" value="Sig_transdc_resp-reg_C-effctor"/>
</dbReference>
<evidence type="ECO:0000256" key="7">
    <source>
        <dbReference type="ARBA" id="ARBA00024701"/>
    </source>
</evidence>
<keyword evidence="6" id="KW-0804">Transcription</keyword>
<gene>
    <name evidence="9" type="ORF">SCARR_00570</name>
</gene>
<dbReference type="InterPro" id="IPR014284">
    <property type="entry name" value="RNA_pol_sigma-70_dom"/>
</dbReference>
<evidence type="ECO:0000256" key="1">
    <source>
        <dbReference type="ARBA" id="ARBA00007788"/>
    </source>
</evidence>
<dbReference type="GO" id="GO:0016987">
    <property type="term" value="F:sigma factor activity"/>
    <property type="evidence" value="ECO:0007669"/>
    <property type="project" value="UniProtKB-KW"/>
</dbReference>
<dbReference type="Pfam" id="PF04542">
    <property type="entry name" value="Sigma70_r2"/>
    <property type="match status" value="1"/>
</dbReference>
<dbReference type="PANTHER" id="PTHR43133">
    <property type="entry name" value="RNA POLYMERASE ECF-TYPE SIGMA FACTO"/>
    <property type="match status" value="1"/>
</dbReference>
<accession>A0A6C2UG66</accession>
<proteinExistence type="inferred from homology"/>
<evidence type="ECO:0000313" key="9">
    <source>
        <dbReference type="EMBL" id="VGO18517.1"/>
    </source>
</evidence>
<evidence type="ECO:0000256" key="2">
    <source>
        <dbReference type="ARBA" id="ARBA00021245"/>
    </source>
</evidence>
<dbReference type="GO" id="GO:0006352">
    <property type="term" value="P:DNA-templated transcription initiation"/>
    <property type="evidence" value="ECO:0007669"/>
    <property type="project" value="InterPro"/>
</dbReference>
<keyword evidence="3" id="KW-0805">Transcription regulation</keyword>
<evidence type="ECO:0000259" key="8">
    <source>
        <dbReference type="PROSITE" id="PS00622"/>
    </source>
</evidence>
<feature type="domain" description="HTH luxR-type" evidence="8">
    <location>
        <begin position="159"/>
        <end position="186"/>
    </location>
</feature>
<protein>
    <recommendedName>
        <fullName evidence="2">RNA polymerase sigma factor SigS</fullName>
    </recommendedName>
</protein>
<comment type="similarity">
    <text evidence="1">Belongs to the sigma-70 factor family.</text>
</comment>
<dbReference type="SUPFAM" id="SSF46894">
    <property type="entry name" value="C-terminal effector domain of the bipartite response regulators"/>
    <property type="match status" value="1"/>
</dbReference>
<dbReference type="InterPro" id="IPR013325">
    <property type="entry name" value="RNA_pol_sigma_r2"/>
</dbReference>